<dbReference type="InterPro" id="IPR013249">
    <property type="entry name" value="RNA_pol_sigma70_r4_t2"/>
</dbReference>
<evidence type="ECO:0000256" key="3">
    <source>
        <dbReference type="ARBA" id="ARBA00023015"/>
    </source>
</evidence>
<proteinExistence type="inferred from homology"/>
<dbReference type="InterPro" id="IPR007627">
    <property type="entry name" value="RNA_pol_sigma70_r2"/>
</dbReference>
<gene>
    <name evidence="9" type="ORF">G5V58_25245</name>
</gene>
<dbReference type="Gene3D" id="3.10.450.50">
    <property type="match status" value="1"/>
</dbReference>
<feature type="domain" description="RNA polymerase sigma factor 70 region 4 type 2" evidence="7">
    <location>
        <begin position="133"/>
        <end position="181"/>
    </location>
</feature>
<dbReference type="InterPro" id="IPR014284">
    <property type="entry name" value="RNA_pol_sigma-70_dom"/>
</dbReference>
<name>A0A6G6WK38_9ACTN</name>
<keyword evidence="3" id="KW-0805">Transcription regulation</keyword>
<evidence type="ECO:0000256" key="5">
    <source>
        <dbReference type="ARBA" id="ARBA00023163"/>
    </source>
</evidence>
<dbReference type="InterPro" id="IPR032710">
    <property type="entry name" value="NTF2-like_dom_sf"/>
</dbReference>
<reference evidence="9 10" key="1">
    <citation type="submission" date="2020-02" db="EMBL/GenBank/DDBJ databases">
        <title>Full genome sequence of Nocardioides sp. R-3366.</title>
        <authorList>
            <person name="Im W.-T."/>
        </authorList>
    </citation>
    <scope>NUCLEOTIDE SEQUENCE [LARGE SCALE GENOMIC DNA]</scope>
    <source>
        <strain evidence="9 10">R-3366</strain>
    </source>
</reference>
<dbReference type="SUPFAM" id="SSF88946">
    <property type="entry name" value="Sigma2 domain of RNA polymerase sigma factors"/>
    <property type="match status" value="1"/>
</dbReference>
<dbReference type="InterPro" id="IPR013325">
    <property type="entry name" value="RNA_pol_sigma_r2"/>
</dbReference>
<dbReference type="GO" id="GO:0003677">
    <property type="term" value="F:DNA binding"/>
    <property type="evidence" value="ECO:0007669"/>
    <property type="project" value="InterPro"/>
</dbReference>
<dbReference type="EMBL" id="CP049257">
    <property type="protein sequence ID" value="QIG45604.1"/>
    <property type="molecule type" value="Genomic_DNA"/>
</dbReference>
<dbReference type="GO" id="GO:0016987">
    <property type="term" value="F:sigma factor activity"/>
    <property type="evidence" value="ECO:0007669"/>
    <property type="project" value="UniProtKB-KW"/>
</dbReference>
<dbReference type="Proteomes" id="UP000502996">
    <property type="component" value="Chromosome"/>
</dbReference>
<dbReference type="InterPro" id="IPR052704">
    <property type="entry name" value="ECF_Sigma-70_Domain"/>
</dbReference>
<organism evidence="9 10">
    <name type="scientific">Nocardioides anomalus</name>
    <dbReference type="NCBI Taxonomy" id="2712223"/>
    <lineage>
        <taxon>Bacteria</taxon>
        <taxon>Bacillati</taxon>
        <taxon>Actinomycetota</taxon>
        <taxon>Actinomycetes</taxon>
        <taxon>Propionibacteriales</taxon>
        <taxon>Nocardioidaceae</taxon>
        <taxon>Nocardioides</taxon>
    </lineage>
</organism>
<evidence type="ECO:0000313" key="10">
    <source>
        <dbReference type="Proteomes" id="UP000502996"/>
    </source>
</evidence>
<dbReference type="InterPro" id="IPR013324">
    <property type="entry name" value="RNA_pol_sigma_r3/r4-like"/>
</dbReference>
<dbReference type="Pfam" id="PF04542">
    <property type="entry name" value="Sigma70_r2"/>
    <property type="match status" value="1"/>
</dbReference>
<dbReference type="InterPro" id="IPR036388">
    <property type="entry name" value="WH-like_DNA-bd_sf"/>
</dbReference>
<dbReference type="Gene3D" id="1.10.1740.10">
    <property type="match status" value="1"/>
</dbReference>
<dbReference type="PANTHER" id="PTHR30173">
    <property type="entry name" value="SIGMA 19 FACTOR"/>
    <property type="match status" value="1"/>
</dbReference>
<dbReference type="SUPFAM" id="SSF54427">
    <property type="entry name" value="NTF2-like"/>
    <property type="match status" value="1"/>
</dbReference>
<evidence type="ECO:0000256" key="2">
    <source>
        <dbReference type="ARBA" id="ARBA00011344"/>
    </source>
</evidence>
<evidence type="ECO:0000256" key="1">
    <source>
        <dbReference type="ARBA" id="ARBA00010641"/>
    </source>
</evidence>
<feature type="domain" description="SnoaL-like" evidence="8">
    <location>
        <begin position="208"/>
        <end position="305"/>
    </location>
</feature>
<dbReference type="NCBIfam" id="TIGR02937">
    <property type="entry name" value="sigma70-ECF"/>
    <property type="match status" value="1"/>
</dbReference>
<dbReference type="Gene3D" id="1.10.10.10">
    <property type="entry name" value="Winged helix-like DNA-binding domain superfamily/Winged helix DNA-binding domain"/>
    <property type="match status" value="1"/>
</dbReference>
<dbReference type="GO" id="GO:0006352">
    <property type="term" value="P:DNA-templated transcription initiation"/>
    <property type="evidence" value="ECO:0007669"/>
    <property type="project" value="InterPro"/>
</dbReference>
<dbReference type="NCBIfam" id="NF006089">
    <property type="entry name" value="PRK08241.1"/>
    <property type="match status" value="1"/>
</dbReference>
<dbReference type="CDD" id="cd06171">
    <property type="entry name" value="Sigma70_r4"/>
    <property type="match status" value="1"/>
</dbReference>
<evidence type="ECO:0000259" key="6">
    <source>
        <dbReference type="Pfam" id="PF04542"/>
    </source>
</evidence>
<comment type="similarity">
    <text evidence="1">Belongs to the sigma-70 factor family. ECF subfamily.</text>
</comment>
<sequence length="319" mass="34520">MSVAAEGFAEQVAPLRPGLLLHCYRMLGSSHDAEDAVQETLLRGWRAVERFEGRSSLRTWLYSVATNVCLREIERRGRRLVPVDLGPSSDPAVGLAPPVETVWLGPLPDAGISWGATPTEAVYEQREAVELAFVVALQRLPALQRAVLVLRDVLAFSAAETAEVLDTTVDAVTSALARARGSLRADLPQRSQQEVLAEVGDRQVRATVAAFVAAWERSDVDAVVALLAEDVVMTMPPFAEWYVGRPDVAAFLAAVPLHPERRWRAEATTVNGQPGIAFAGWDERVGAFLHHGLAVLTFAPDGLVADFTTFLDPTVLPAS</sequence>
<dbReference type="Pfam" id="PF12680">
    <property type="entry name" value="SnoaL_2"/>
    <property type="match status" value="1"/>
</dbReference>
<dbReference type="InterPro" id="IPR037401">
    <property type="entry name" value="SnoaL-like"/>
</dbReference>
<dbReference type="Pfam" id="PF08281">
    <property type="entry name" value="Sigma70_r4_2"/>
    <property type="match status" value="1"/>
</dbReference>
<dbReference type="NCBIfam" id="TIGR02960">
    <property type="entry name" value="SigX5"/>
    <property type="match status" value="1"/>
</dbReference>
<protein>
    <submittedName>
        <fullName evidence="9">Sigma-70 family RNA polymerase sigma factor</fullName>
    </submittedName>
</protein>
<dbReference type="AlphaFoldDB" id="A0A6G6WK38"/>
<keyword evidence="4" id="KW-0731">Sigma factor</keyword>
<keyword evidence="10" id="KW-1185">Reference proteome</keyword>
<accession>A0A6G6WK38</accession>
<evidence type="ECO:0000256" key="4">
    <source>
        <dbReference type="ARBA" id="ARBA00023082"/>
    </source>
</evidence>
<dbReference type="InterPro" id="IPR014305">
    <property type="entry name" value="RNA_pol_sigma-G_actinobac"/>
</dbReference>
<keyword evidence="5" id="KW-0804">Transcription</keyword>
<evidence type="ECO:0000259" key="7">
    <source>
        <dbReference type="Pfam" id="PF08281"/>
    </source>
</evidence>
<dbReference type="SUPFAM" id="SSF88659">
    <property type="entry name" value="Sigma3 and sigma4 domains of RNA polymerase sigma factors"/>
    <property type="match status" value="1"/>
</dbReference>
<evidence type="ECO:0000313" key="9">
    <source>
        <dbReference type="EMBL" id="QIG45604.1"/>
    </source>
</evidence>
<feature type="domain" description="RNA polymerase sigma-70 region 2" evidence="6">
    <location>
        <begin position="16"/>
        <end position="79"/>
    </location>
</feature>
<dbReference type="KEGG" id="nano:G5V58_25245"/>
<comment type="subunit">
    <text evidence="2">Interacts transiently with the RNA polymerase catalytic core formed by RpoA, RpoB, RpoC and RpoZ (2 alpha, 1 beta, 1 beta' and 1 omega subunit) to form the RNA polymerase holoenzyme that can initiate transcription.</text>
</comment>
<evidence type="ECO:0000259" key="8">
    <source>
        <dbReference type="Pfam" id="PF12680"/>
    </source>
</evidence>
<dbReference type="RefSeq" id="WP_165238337.1">
    <property type="nucleotide sequence ID" value="NZ_CP049257.1"/>
</dbReference>
<dbReference type="PANTHER" id="PTHR30173:SF36">
    <property type="entry name" value="ECF RNA POLYMERASE SIGMA FACTOR SIGJ"/>
    <property type="match status" value="1"/>
</dbReference>